<organism evidence="1 2">
    <name type="scientific">Paenibacillus darwinianus</name>
    <dbReference type="NCBI Taxonomy" id="1380763"/>
    <lineage>
        <taxon>Bacteria</taxon>
        <taxon>Bacillati</taxon>
        <taxon>Bacillota</taxon>
        <taxon>Bacilli</taxon>
        <taxon>Bacillales</taxon>
        <taxon>Paenibacillaceae</taxon>
        <taxon>Paenibacillus</taxon>
    </lineage>
</organism>
<evidence type="ECO:0000313" key="2">
    <source>
        <dbReference type="Proteomes" id="UP000053750"/>
    </source>
</evidence>
<keyword evidence="2" id="KW-1185">Reference proteome</keyword>
<accession>A0A9W5W730</accession>
<sequence>MRLNTGTTEETPIMENCFTCGESVGASEPANPAKLCASCAETADLPMSHYFLTQYYYRFAD</sequence>
<evidence type="ECO:0000313" key="1">
    <source>
        <dbReference type="EMBL" id="EXX88421.1"/>
    </source>
</evidence>
<proteinExistence type="predicted"/>
<reference evidence="1 2" key="1">
    <citation type="submission" date="2014-02" db="EMBL/GenBank/DDBJ databases">
        <title>Genome sequence of Paenibacillus darwinianus reveals adaptive mechanisms for survival in Antarctic soils.</title>
        <authorList>
            <person name="Dsouza M."/>
            <person name="Taylor M.W."/>
            <person name="Turner S.J."/>
            <person name="Aislabie J."/>
        </authorList>
    </citation>
    <scope>NUCLEOTIDE SEQUENCE [LARGE SCALE GENOMIC DNA]</scope>
    <source>
        <strain evidence="1 2">CE1</strain>
    </source>
</reference>
<dbReference type="AlphaFoldDB" id="A0A9W5W730"/>
<dbReference type="RefSeq" id="WP_036581661.1">
    <property type="nucleotide sequence ID" value="NZ_KK082152.1"/>
</dbReference>
<dbReference type="EMBL" id="JFHU01000126">
    <property type="protein sequence ID" value="EXX88421.1"/>
    <property type="molecule type" value="Genomic_DNA"/>
</dbReference>
<comment type="caution">
    <text evidence="1">The sequence shown here is derived from an EMBL/GenBank/DDBJ whole genome shotgun (WGS) entry which is preliminary data.</text>
</comment>
<dbReference type="OrthoDB" id="9946688at2"/>
<name>A0A9W5W730_9BACL</name>
<gene>
    <name evidence="1" type="ORF">BG53_01925</name>
</gene>
<protein>
    <submittedName>
        <fullName evidence="1">Uncharacterized protein</fullName>
    </submittedName>
</protein>
<dbReference type="Proteomes" id="UP000053750">
    <property type="component" value="Unassembled WGS sequence"/>
</dbReference>